<dbReference type="Proteomes" id="UP000199050">
    <property type="component" value="Unassembled WGS sequence"/>
</dbReference>
<dbReference type="STRING" id="1174501.SAMN05216192_105114"/>
<dbReference type="AlphaFoldDB" id="A0A1G8KDR1"/>
<proteinExistence type="predicted"/>
<accession>A0A1G8KDR1</accession>
<evidence type="ECO:0000313" key="1">
    <source>
        <dbReference type="EMBL" id="SDI41586.1"/>
    </source>
</evidence>
<protein>
    <submittedName>
        <fullName evidence="1">Uncharacterized protein</fullName>
    </submittedName>
</protein>
<organism evidence="1 2">
    <name type="scientific">Paenibacillus typhae</name>
    <dbReference type="NCBI Taxonomy" id="1174501"/>
    <lineage>
        <taxon>Bacteria</taxon>
        <taxon>Bacillati</taxon>
        <taxon>Bacillota</taxon>
        <taxon>Bacilli</taxon>
        <taxon>Bacillales</taxon>
        <taxon>Paenibacillaceae</taxon>
        <taxon>Paenibacillus</taxon>
    </lineage>
</organism>
<reference evidence="2" key="1">
    <citation type="submission" date="2016-10" db="EMBL/GenBank/DDBJ databases">
        <authorList>
            <person name="Varghese N."/>
            <person name="Submissions S."/>
        </authorList>
    </citation>
    <scope>NUCLEOTIDE SEQUENCE [LARGE SCALE GENOMIC DNA]</scope>
    <source>
        <strain evidence="2">CGMCC 1.11012</strain>
    </source>
</reference>
<sequence length="38" mass="4151">MKKKMAFLMSLTSLTIVLVSTSNVIEAIFQPLTHGWGG</sequence>
<keyword evidence="2" id="KW-1185">Reference proteome</keyword>
<dbReference type="EMBL" id="FNDX01000005">
    <property type="protein sequence ID" value="SDI41586.1"/>
    <property type="molecule type" value="Genomic_DNA"/>
</dbReference>
<name>A0A1G8KDR1_9BACL</name>
<gene>
    <name evidence="1" type="ORF">SAMN05216192_105114</name>
</gene>
<evidence type="ECO:0000313" key="2">
    <source>
        <dbReference type="Proteomes" id="UP000199050"/>
    </source>
</evidence>